<dbReference type="InterPro" id="IPR052068">
    <property type="entry name" value="GW182_domain"/>
</dbReference>
<sequence>MEDKKRKKDDKRKREASQKVTEQKNKVPDVTKPASAQPPSSQSSSASPSRGPTPTASPSPATSGPSSAATPSQGGNNAKRLAAANGQPTSTTSSSSAAGPSAAGNGSASSGGGAQAPQQPSRYMPREVPPRFRCQQDHKVLLKRGQPPLSSMLLVGGGGGDGSSSNVASVSDSGMAAPSLALTSSVAASTTNSNYANSMWGPSSGSQATSQGREKVIVDGNDLEEWPSIPGSDGGNSGNNAMPVNSVSASGNQSSPTSSFSLPNECMQSSNSVAWGTTASQGHLGGGTAVAAAGSLLQQPSSLSKASTVPGSHDASGPIDSSSGIPGANFNPNANPSAWPALVQQDDPDAAGEDGLTSFHHQGSGGSAINSASLGLGGGAAGVLGNHPSISVNQSNAHQHQLHQMQSRDMGGRKWDSESAGPKIAGGEVIGGGMDHGVGRSGISAGDPSHGTSWRGQPSFPAAYSNTGASSIDGWEGGGSGGLGAPEGDKETSGWGYQSSTSGVNAWGNAEKGGNGAQTSAASQGGWGLSGVGGDKGVSGSDWGGSSAGIGGANSGADEMGICSSNSSSSGGSTAGNPPATSSSSSTATTTTRAWDNQKGEGETGEWGDGLGGQGARGGSSSSGGNSRSDSRSNNNNNNRLRRQAPTTEAALQNLLNRPDLDPRVLSNSGWGQTQIRQNTTWDTDVYAGHNKSGLSSAPSKHTPSLSGPSQYFSGPRTLSTDSVGPGVSPSLLPSAGSSGEGWENSSNSSSSGASLSGRGPPPTCTNMKNLGVSQSGPVTTTAPGMGTGVVSGPSQQANATGWVAGRDDPDAKDWGNEEWKGNNRGDKGGGWGDIGKQNDSVNGGWGESQPEKGTGGWKEMGGKGEGSGWGAEMKVGTSKNWLHQESKSSNKGGTWDDERRNGGHSGGASGVGVWGSWDDSAPRRTWGPGGTGGGAGGGVVDGVGGAGSKPHHSWSGGSKMHQMPNSQSGSVSGPQAQLQQQQSQPRNQHPQLQQALDQGAMQGGAGRKLVSQAQTQNQSSGWTSGPIPSVSGGGGSGSEPSGWDEPSPQSISRKSEIDDGTSAWGDPTHYNYKPVNLWDKNSGSAGQQPHGQGQSQPQPQPQQQQQQQQQQQRPPVQQQPSRQPAGLGGSRDFNTAQGSAKPSVIDPSGWGSTSSSSPTVDNGTAAWGKPSDAPAGWGDNNDVGGKTTCWGNPPPNSARSGSKSMQDGWGEKENSVAASRHSSWEDEEDGGGMWNSAGSQGSSSSWGQGSNGGWGQNQTLKKPSNKGSLKAGGGDSWLSPINRQFSNMGILNDEPSGPNIDLGPASLQDKKMEAEKRRMGMNDYNGDMRKVGRGGGGGGGSGGGVIYRPPVSKEAGPGDAGSYYDRDGCLGEADSCSLYSPPTVYKPHTLFNHSVPFRQGGHSIFGNTGGMSHSRHQPSVPPMNQSPGMRAQVPHQFLPPQVQGSVLKQMPPSSGSVGGISGVGGASGVGGVSAVGGMAGVGGGVFPLQLSPQQIAMLNFYPPQIQFQLACQLLLQQQQPPQQQQMLQNQRKFPPNVRQQADPQQLARIMAVLQQQRQLQQVGSLGGTSKLSPSHQGGVGPKLPGAETLPHPGLAGSVADMQQKTLGSYSGFGSGVNVTGLDLGGSIVGGPGAIKDLGAQQSRFKWMMEGNCSLDTSSPENVYHKNGLVTPIKMPGSSPYSQYDMMVGDGSSDNWHRTPGNKMVAKPTNTPSWPPEFQPGVPWKGIDRVDPESDPYMTPGSMMGNAVSPSLNDTEHQLLQDNTDSTPSLNTLLPSPCAWPYSASESPLNNAHNSAKYTDYKTSWPPEPIGHKSWKASRFSSQAQLSRPPPGLASQKQPTSPSLWSGGAPRLAGRGWGGGSSNTGSTWSDGSSRESCWLVLSNLTPQIDGSTLRTICLQHGPLLTFHLGLTQGTALIRYNSKQEAAKAQSALHMCVLGNTTILAEFVSEEDVGRYIAHLGGAGSEGTSAGSAGLEPTAPSGVGSSSNGGSCERSGAGSSGAGGGGGGGGGEGASTVGGAMSSSSGWQSLDGTDGPSDHAAPQGPGLGIFSQWSSNGTGAGGAAEAGRQGLWGGMSGAGYPSTSLWGSPALEDRHQMGSPASLLPGDLLGGGADSI</sequence>
<evidence type="ECO:0000259" key="8">
    <source>
        <dbReference type="Pfam" id="PF16608"/>
    </source>
</evidence>
<dbReference type="GO" id="GO:0060213">
    <property type="term" value="P:positive regulation of nuclear-transcribed mRNA poly(A) tail shortening"/>
    <property type="evidence" value="ECO:0007669"/>
    <property type="project" value="TreeGrafter"/>
</dbReference>
<dbReference type="PANTHER" id="PTHR13020">
    <property type="entry name" value="TRINUCLEOTIDE REPEAT-CONTAINING GENE 6"/>
    <property type="match status" value="1"/>
</dbReference>
<feature type="compositionally biased region" description="Basic and acidic residues" evidence="6">
    <location>
        <begin position="806"/>
        <end position="828"/>
    </location>
</feature>
<feature type="compositionally biased region" description="Low complexity" evidence="6">
    <location>
        <begin position="1039"/>
        <end position="1049"/>
    </location>
</feature>
<dbReference type="Gene3D" id="3.30.70.330">
    <property type="match status" value="1"/>
</dbReference>
<feature type="compositionally biased region" description="Low complexity" evidence="6">
    <location>
        <begin position="314"/>
        <end position="328"/>
    </location>
</feature>
<comment type="similarity">
    <text evidence="1">Belongs to the GW182 family.</text>
</comment>
<keyword evidence="4" id="KW-0694">RNA-binding</keyword>
<feature type="compositionally biased region" description="Basic and acidic residues" evidence="6">
    <location>
        <begin position="124"/>
        <end position="135"/>
    </location>
</feature>
<dbReference type="InterPro" id="IPR032226">
    <property type="entry name" value="TNRC6_PABC-bd"/>
</dbReference>
<dbReference type="PANTHER" id="PTHR13020:SF32">
    <property type="entry name" value="TRINUCLEOTIDE REPEAT-CONTAINING GENE 6B PROTEIN"/>
    <property type="match status" value="1"/>
</dbReference>
<feature type="compositionally biased region" description="Low complexity" evidence="6">
    <location>
        <begin position="2097"/>
        <end position="2106"/>
    </location>
</feature>
<dbReference type="Proteomes" id="UP000264800">
    <property type="component" value="Unplaced"/>
</dbReference>
<feature type="compositionally biased region" description="Gly residues" evidence="6">
    <location>
        <begin position="1334"/>
        <end position="1346"/>
    </location>
</feature>
<dbReference type="InterPro" id="IPR012677">
    <property type="entry name" value="Nucleotide-bd_a/b_plait_sf"/>
</dbReference>
<feature type="compositionally biased region" description="Polar residues" evidence="6">
    <location>
        <begin position="388"/>
        <end position="407"/>
    </location>
</feature>
<dbReference type="STRING" id="37003.ENSKMAP00000029662"/>
<dbReference type="RefSeq" id="XP_024861663.1">
    <property type="nucleotide sequence ID" value="XM_025005895.2"/>
</dbReference>
<dbReference type="SUPFAM" id="SSF54928">
    <property type="entry name" value="RNA-binding domain, RBD"/>
    <property type="match status" value="1"/>
</dbReference>
<feature type="region of interest" description="Disordered" evidence="6">
    <location>
        <begin position="1"/>
        <end position="135"/>
    </location>
</feature>
<reference evidence="9" key="2">
    <citation type="submission" date="2025-09" db="UniProtKB">
        <authorList>
            <consortium name="Ensembl"/>
        </authorList>
    </citation>
    <scope>IDENTIFICATION</scope>
</reference>
<feature type="compositionally biased region" description="Gly residues" evidence="6">
    <location>
        <begin position="525"/>
        <end position="554"/>
    </location>
</feature>
<feature type="compositionally biased region" description="Low complexity" evidence="6">
    <location>
        <begin position="1088"/>
        <end position="1125"/>
    </location>
</feature>
<feature type="compositionally biased region" description="Gly residues" evidence="6">
    <location>
        <begin position="904"/>
        <end position="914"/>
    </location>
</feature>
<feature type="compositionally biased region" description="Polar residues" evidence="6">
    <location>
        <begin position="666"/>
        <end position="683"/>
    </location>
</feature>
<evidence type="ECO:0000256" key="2">
    <source>
        <dbReference type="ARBA" id="ARBA00022553"/>
    </source>
</evidence>
<feature type="compositionally biased region" description="Polar residues" evidence="6">
    <location>
        <begin position="1835"/>
        <end position="1844"/>
    </location>
</feature>
<feature type="compositionally biased region" description="Polar residues" evidence="6">
    <location>
        <begin position="646"/>
        <end position="656"/>
    </location>
</feature>
<feature type="region of interest" description="Disordered" evidence="6">
    <location>
        <begin position="466"/>
        <end position="1281"/>
    </location>
</feature>
<accession>A0A3Q3H2E9</accession>
<feature type="compositionally biased region" description="Basic and acidic residues" evidence="6">
    <location>
        <begin position="883"/>
        <end position="902"/>
    </location>
</feature>
<feature type="region of interest" description="Disordered" evidence="6">
    <location>
        <begin position="151"/>
        <end position="178"/>
    </location>
</feature>
<feature type="region of interest" description="Disordered" evidence="6">
    <location>
        <begin position="299"/>
        <end position="365"/>
    </location>
</feature>
<evidence type="ECO:0000256" key="1">
    <source>
        <dbReference type="ARBA" id="ARBA00007302"/>
    </source>
</evidence>
<feature type="domain" description="TNRC6 PABC binding" evidence="8">
    <location>
        <begin position="1611"/>
        <end position="1874"/>
    </location>
</feature>
<feature type="compositionally biased region" description="Low complexity" evidence="6">
    <location>
        <begin position="1148"/>
        <end position="1160"/>
    </location>
</feature>
<feature type="compositionally biased region" description="Low complexity" evidence="6">
    <location>
        <begin position="723"/>
        <end position="758"/>
    </location>
</feature>
<dbReference type="Pfam" id="PF16608">
    <property type="entry name" value="TNRC6-PABC_bdg"/>
    <property type="match status" value="1"/>
</dbReference>
<feature type="domain" description="Argonaute hook" evidence="7">
    <location>
        <begin position="1153"/>
        <end position="1267"/>
    </location>
</feature>
<feature type="region of interest" description="Disordered" evidence="6">
    <location>
        <begin position="192"/>
        <end position="265"/>
    </location>
</feature>
<feature type="compositionally biased region" description="Gly residues" evidence="6">
    <location>
        <begin position="1997"/>
        <end position="2012"/>
    </location>
</feature>
<feature type="compositionally biased region" description="Low complexity" evidence="6">
    <location>
        <begin position="580"/>
        <end position="592"/>
    </location>
</feature>
<feature type="compositionally biased region" description="Polar residues" evidence="6">
    <location>
        <begin position="299"/>
        <end position="310"/>
    </location>
</feature>
<feature type="compositionally biased region" description="Low complexity" evidence="6">
    <location>
        <begin position="1980"/>
        <end position="1996"/>
    </location>
</feature>
<feature type="compositionally biased region" description="Polar residues" evidence="6">
    <location>
        <begin position="495"/>
        <end position="504"/>
    </location>
</feature>
<feature type="compositionally biased region" description="Polar residues" evidence="6">
    <location>
        <begin position="693"/>
        <end position="722"/>
    </location>
</feature>
<feature type="compositionally biased region" description="Polar residues" evidence="6">
    <location>
        <begin position="964"/>
        <end position="974"/>
    </location>
</feature>
<dbReference type="GO" id="GO:0005829">
    <property type="term" value="C:cytosol"/>
    <property type="evidence" value="ECO:0007669"/>
    <property type="project" value="UniProtKB-ARBA"/>
</dbReference>
<feature type="compositionally biased region" description="Low complexity" evidence="6">
    <location>
        <begin position="85"/>
        <end position="108"/>
    </location>
</feature>
<protein>
    <submittedName>
        <fullName evidence="9">Trinucleotide repeat-containing gene 6B protein-like</fullName>
    </submittedName>
</protein>
<feature type="region of interest" description="Disordered" evidence="6">
    <location>
        <begin position="1965"/>
        <end position="2064"/>
    </location>
</feature>
<evidence type="ECO:0000256" key="6">
    <source>
        <dbReference type="SAM" id="MobiDB-lite"/>
    </source>
</evidence>
<dbReference type="Pfam" id="PF10427">
    <property type="entry name" value="Ago_hook"/>
    <property type="match status" value="1"/>
</dbReference>
<feature type="region of interest" description="Disordered" evidence="6">
    <location>
        <begin position="1705"/>
        <end position="1724"/>
    </location>
</feature>
<feature type="compositionally biased region" description="Low complexity" evidence="6">
    <location>
        <begin position="163"/>
        <end position="178"/>
    </location>
</feature>
<evidence type="ECO:0000256" key="3">
    <source>
        <dbReference type="ARBA" id="ARBA00022845"/>
    </source>
</evidence>
<keyword evidence="3" id="KW-0810">Translation regulation</keyword>
<feature type="compositionally biased region" description="Gly residues" evidence="6">
    <location>
        <begin position="928"/>
        <end position="948"/>
    </location>
</feature>
<proteinExistence type="inferred from homology"/>
<feature type="compositionally biased region" description="Gly residues" evidence="6">
    <location>
        <begin position="605"/>
        <end position="622"/>
    </location>
</feature>
<feature type="compositionally biased region" description="Low complexity" evidence="6">
    <location>
        <begin position="33"/>
        <end position="75"/>
    </location>
</feature>
<keyword evidence="10" id="KW-1185">Reference proteome</keyword>
<reference evidence="9" key="1">
    <citation type="submission" date="2025-08" db="UniProtKB">
        <authorList>
            <consortium name="Ensembl"/>
        </authorList>
    </citation>
    <scope>IDENTIFICATION</scope>
</reference>
<dbReference type="Ensembl" id="ENSKMAT00000030030.1">
    <property type="protein sequence ID" value="ENSKMAP00000029662.1"/>
    <property type="gene ID" value="ENSKMAG00000021954.1"/>
</dbReference>
<feature type="region of interest" description="Disordered" evidence="6">
    <location>
        <begin position="387"/>
        <end position="419"/>
    </location>
</feature>
<dbReference type="GO" id="GO:0000932">
    <property type="term" value="C:P-body"/>
    <property type="evidence" value="ECO:0007669"/>
    <property type="project" value="TreeGrafter"/>
</dbReference>
<feature type="region of interest" description="Disordered" evidence="6">
    <location>
        <begin position="1564"/>
        <end position="1584"/>
    </location>
</feature>
<feature type="compositionally biased region" description="Polar residues" evidence="6">
    <location>
        <begin position="200"/>
        <end position="211"/>
    </location>
</feature>
<dbReference type="GO" id="GO:0003723">
    <property type="term" value="F:RNA binding"/>
    <property type="evidence" value="ECO:0007669"/>
    <property type="project" value="UniProtKB-KW"/>
</dbReference>
<evidence type="ECO:0000259" key="7">
    <source>
        <dbReference type="Pfam" id="PF10427"/>
    </source>
</evidence>
<feature type="region of interest" description="Disordered" evidence="6">
    <location>
        <begin position="1812"/>
        <end position="1871"/>
    </location>
</feature>
<dbReference type="GO" id="GO:0006417">
    <property type="term" value="P:regulation of translation"/>
    <property type="evidence" value="ECO:0007669"/>
    <property type="project" value="UniProtKB-KW"/>
</dbReference>
<dbReference type="KEGG" id="kmr:108235882"/>
<dbReference type="GO" id="GO:0005654">
    <property type="term" value="C:nucleoplasm"/>
    <property type="evidence" value="ECO:0007669"/>
    <property type="project" value="TreeGrafter"/>
</dbReference>
<evidence type="ECO:0000313" key="9">
    <source>
        <dbReference type="Ensembl" id="ENSKMAP00000029662.1"/>
    </source>
</evidence>
<keyword evidence="5" id="KW-0943">RNA-mediated gene silencing</keyword>
<feature type="compositionally biased region" description="Polar residues" evidence="6">
    <location>
        <begin position="765"/>
        <end position="783"/>
    </location>
</feature>
<feature type="compositionally biased region" description="Polar residues" evidence="6">
    <location>
        <begin position="2020"/>
        <end position="2030"/>
    </location>
</feature>
<feature type="compositionally biased region" description="Polar residues" evidence="6">
    <location>
        <begin position="1012"/>
        <end position="1024"/>
    </location>
</feature>
<dbReference type="InterPro" id="IPR035979">
    <property type="entry name" value="RBD_domain_sf"/>
</dbReference>
<feature type="compositionally biased region" description="Low complexity" evidence="6">
    <location>
        <begin position="623"/>
        <end position="639"/>
    </location>
</feature>
<organism evidence="9 10">
    <name type="scientific">Kryptolebias marmoratus</name>
    <name type="common">Mangrove killifish</name>
    <name type="synonym">Rivulus marmoratus</name>
    <dbReference type="NCBI Taxonomy" id="37003"/>
    <lineage>
        <taxon>Eukaryota</taxon>
        <taxon>Metazoa</taxon>
        <taxon>Chordata</taxon>
        <taxon>Craniata</taxon>
        <taxon>Vertebrata</taxon>
        <taxon>Euteleostomi</taxon>
        <taxon>Actinopterygii</taxon>
        <taxon>Neopterygii</taxon>
        <taxon>Teleostei</taxon>
        <taxon>Neoteleostei</taxon>
        <taxon>Acanthomorphata</taxon>
        <taxon>Ovalentaria</taxon>
        <taxon>Atherinomorphae</taxon>
        <taxon>Cyprinodontiformes</taxon>
        <taxon>Rivulidae</taxon>
        <taxon>Kryptolebias</taxon>
    </lineage>
</organism>
<feature type="compositionally biased region" description="Gly residues" evidence="6">
    <location>
        <begin position="475"/>
        <end position="485"/>
    </location>
</feature>
<feature type="compositionally biased region" description="Low complexity" evidence="6">
    <location>
        <begin position="1235"/>
        <end position="1249"/>
    </location>
</feature>
<feature type="region of interest" description="Disordered" evidence="6">
    <location>
        <begin position="1323"/>
        <end position="1359"/>
    </location>
</feature>
<feature type="compositionally biased region" description="Low complexity" evidence="6">
    <location>
        <begin position="975"/>
        <end position="995"/>
    </location>
</feature>
<dbReference type="OrthoDB" id="5919166at2759"/>
<dbReference type="GeneID" id="108235882"/>
<evidence type="ECO:0000256" key="5">
    <source>
        <dbReference type="ARBA" id="ARBA00023158"/>
    </source>
</evidence>
<feature type="region of interest" description="Disordered" evidence="6">
    <location>
        <begin position="2077"/>
        <end position="2115"/>
    </location>
</feature>
<feature type="compositionally biased region" description="Basic and acidic residues" evidence="6">
    <location>
        <begin position="12"/>
        <end position="29"/>
    </location>
</feature>
<dbReference type="InterPro" id="IPR019486">
    <property type="entry name" value="Argonaute_hook_dom"/>
</dbReference>
<keyword evidence="2" id="KW-0597">Phosphoprotein</keyword>
<dbReference type="FunFam" id="3.30.70.330:FF:000011">
    <property type="entry name" value="trinucleotide repeat-containing gene 6A protein-like"/>
    <property type="match status" value="1"/>
</dbReference>
<dbReference type="GO" id="GO:0035195">
    <property type="term" value="P:miRNA-mediated post-transcriptional gene silencing"/>
    <property type="evidence" value="ECO:0007669"/>
    <property type="project" value="TreeGrafter"/>
</dbReference>
<evidence type="ECO:0000313" key="10">
    <source>
        <dbReference type="Proteomes" id="UP000264800"/>
    </source>
</evidence>
<feature type="compositionally biased region" description="Basic residues" evidence="6">
    <location>
        <begin position="1"/>
        <end position="11"/>
    </location>
</feature>
<feature type="compositionally biased region" description="Polar residues" evidence="6">
    <location>
        <begin position="238"/>
        <end position="265"/>
    </location>
</feature>
<dbReference type="CTD" id="321362"/>
<feature type="compositionally biased region" description="Gly residues" evidence="6">
    <location>
        <begin position="854"/>
        <end position="870"/>
    </location>
</feature>
<evidence type="ECO:0000256" key="4">
    <source>
        <dbReference type="ARBA" id="ARBA00022884"/>
    </source>
</evidence>
<name>A0A3Q3H2E9_KRYMA</name>
<dbReference type="GeneTree" id="ENSGT00940000155813"/>